<proteinExistence type="inferred from homology"/>
<dbReference type="Proteomes" id="UP000478052">
    <property type="component" value="Unassembled WGS sequence"/>
</dbReference>
<evidence type="ECO:0000256" key="7">
    <source>
        <dbReference type="ARBA" id="ARBA00023242"/>
    </source>
</evidence>
<keyword evidence="6" id="KW-0378">Hydrolase</keyword>
<gene>
    <name evidence="9" type="ORF">FWK35_00019828</name>
</gene>
<keyword evidence="10" id="KW-1185">Reference proteome</keyword>
<evidence type="ECO:0000256" key="5">
    <source>
        <dbReference type="ARBA" id="ARBA00022723"/>
    </source>
</evidence>
<dbReference type="PANTHER" id="PTHR22930:SF269">
    <property type="entry name" value="NUCLEASE HARBI1-LIKE PROTEIN"/>
    <property type="match status" value="1"/>
</dbReference>
<comment type="cofactor">
    <cofactor evidence="1">
        <name>a divalent metal cation</name>
        <dbReference type="ChEBI" id="CHEBI:60240"/>
    </cofactor>
</comment>
<keyword evidence="7" id="KW-0539">Nucleus</keyword>
<dbReference type="OrthoDB" id="6613788at2759"/>
<comment type="subcellular location">
    <subcellularLocation>
        <location evidence="2">Nucleus</location>
    </subcellularLocation>
</comment>
<sequence>MPAPNSQEQWTDIANKFYKKTNFPNCIGAVDGKHIRCVNPRNAGSIFFNYKKYFSIILMGVLDAEYCFTTIDVGAYGKEADSAVFKECPFGRKLYSEELNLPTPTCLPNTTDSPQPFVLVADEAFGLHKNLLRSYPGRGLDEKQKIFNYRLSRARRYVECAFGILSNKWRVLHTPILVEPDFTDCIVKACCILHNFVRRRDGYQFEDTFFNDLDDIQNYGNAGVRHEGVDVRDYFANYFVNAGSVPFQYR</sequence>
<feature type="domain" description="DDE Tnp4" evidence="8">
    <location>
        <begin position="30"/>
        <end position="195"/>
    </location>
</feature>
<organism evidence="9 10">
    <name type="scientific">Aphis craccivora</name>
    <name type="common">Cowpea aphid</name>
    <dbReference type="NCBI Taxonomy" id="307492"/>
    <lineage>
        <taxon>Eukaryota</taxon>
        <taxon>Metazoa</taxon>
        <taxon>Ecdysozoa</taxon>
        <taxon>Arthropoda</taxon>
        <taxon>Hexapoda</taxon>
        <taxon>Insecta</taxon>
        <taxon>Pterygota</taxon>
        <taxon>Neoptera</taxon>
        <taxon>Paraneoptera</taxon>
        <taxon>Hemiptera</taxon>
        <taxon>Sternorrhyncha</taxon>
        <taxon>Aphidomorpha</taxon>
        <taxon>Aphidoidea</taxon>
        <taxon>Aphididae</taxon>
        <taxon>Aphidini</taxon>
        <taxon>Aphis</taxon>
        <taxon>Aphis</taxon>
    </lineage>
</organism>
<protein>
    <submittedName>
        <fullName evidence="9">Protein ALP1-like</fullName>
    </submittedName>
</protein>
<name>A0A6G0XZT9_APHCR</name>
<comment type="caution">
    <text evidence="9">The sequence shown here is derived from an EMBL/GenBank/DDBJ whole genome shotgun (WGS) entry which is preliminary data.</text>
</comment>
<evidence type="ECO:0000256" key="1">
    <source>
        <dbReference type="ARBA" id="ARBA00001968"/>
    </source>
</evidence>
<dbReference type="GO" id="GO:0046872">
    <property type="term" value="F:metal ion binding"/>
    <property type="evidence" value="ECO:0007669"/>
    <property type="project" value="UniProtKB-KW"/>
</dbReference>
<dbReference type="GO" id="GO:0004518">
    <property type="term" value="F:nuclease activity"/>
    <property type="evidence" value="ECO:0007669"/>
    <property type="project" value="UniProtKB-KW"/>
</dbReference>
<dbReference type="Pfam" id="PF13359">
    <property type="entry name" value="DDE_Tnp_4"/>
    <property type="match status" value="1"/>
</dbReference>
<evidence type="ECO:0000259" key="8">
    <source>
        <dbReference type="Pfam" id="PF13359"/>
    </source>
</evidence>
<dbReference type="InterPro" id="IPR027806">
    <property type="entry name" value="HARBI1_dom"/>
</dbReference>
<dbReference type="EMBL" id="VUJU01007247">
    <property type="protein sequence ID" value="KAF0746351.1"/>
    <property type="molecule type" value="Genomic_DNA"/>
</dbReference>
<evidence type="ECO:0000313" key="10">
    <source>
        <dbReference type="Proteomes" id="UP000478052"/>
    </source>
</evidence>
<dbReference type="GO" id="GO:0005634">
    <property type="term" value="C:nucleus"/>
    <property type="evidence" value="ECO:0007669"/>
    <property type="project" value="UniProtKB-SubCell"/>
</dbReference>
<evidence type="ECO:0000313" key="9">
    <source>
        <dbReference type="EMBL" id="KAF0746351.1"/>
    </source>
</evidence>
<keyword evidence="4" id="KW-0540">Nuclease</keyword>
<evidence type="ECO:0000256" key="2">
    <source>
        <dbReference type="ARBA" id="ARBA00004123"/>
    </source>
</evidence>
<evidence type="ECO:0000256" key="6">
    <source>
        <dbReference type="ARBA" id="ARBA00022801"/>
    </source>
</evidence>
<dbReference type="AlphaFoldDB" id="A0A6G0XZT9"/>
<dbReference type="InterPro" id="IPR045249">
    <property type="entry name" value="HARBI1-like"/>
</dbReference>
<comment type="similarity">
    <text evidence="3">Belongs to the HARBI1 family.</text>
</comment>
<dbReference type="GO" id="GO:0016787">
    <property type="term" value="F:hydrolase activity"/>
    <property type="evidence" value="ECO:0007669"/>
    <property type="project" value="UniProtKB-KW"/>
</dbReference>
<evidence type="ECO:0000256" key="4">
    <source>
        <dbReference type="ARBA" id="ARBA00022722"/>
    </source>
</evidence>
<dbReference type="PANTHER" id="PTHR22930">
    <property type="match status" value="1"/>
</dbReference>
<accession>A0A6G0XZT9</accession>
<evidence type="ECO:0000256" key="3">
    <source>
        <dbReference type="ARBA" id="ARBA00006958"/>
    </source>
</evidence>
<keyword evidence="5" id="KW-0479">Metal-binding</keyword>
<reference evidence="9 10" key="1">
    <citation type="submission" date="2019-08" db="EMBL/GenBank/DDBJ databases">
        <title>Whole genome of Aphis craccivora.</title>
        <authorList>
            <person name="Voronova N.V."/>
            <person name="Shulinski R.S."/>
            <person name="Bandarenka Y.V."/>
            <person name="Zhorov D.G."/>
            <person name="Warner D."/>
        </authorList>
    </citation>
    <scope>NUCLEOTIDE SEQUENCE [LARGE SCALE GENOMIC DNA]</scope>
    <source>
        <strain evidence="9">180601</strain>
        <tissue evidence="9">Whole Body</tissue>
    </source>
</reference>